<dbReference type="EMBL" id="HBHT01022960">
    <property type="protein sequence ID" value="CAD9973361.1"/>
    <property type="molecule type" value="Transcribed_RNA"/>
</dbReference>
<reference evidence="2" key="1">
    <citation type="submission" date="2021-01" db="EMBL/GenBank/DDBJ databases">
        <authorList>
            <person name="Corre E."/>
            <person name="Pelletier E."/>
            <person name="Niang G."/>
            <person name="Scheremetjew M."/>
            <person name="Finn R."/>
            <person name="Kale V."/>
            <person name="Holt S."/>
            <person name="Cochrane G."/>
            <person name="Meng A."/>
            <person name="Brown T."/>
            <person name="Cohen L."/>
        </authorList>
    </citation>
    <scope>NUCLEOTIDE SEQUENCE</scope>
    <source>
        <strain evidence="2">CCMP125</strain>
    </source>
</reference>
<feature type="compositionally biased region" description="Polar residues" evidence="1">
    <location>
        <begin position="137"/>
        <end position="158"/>
    </location>
</feature>
<organism evidence="2">
    <name type="scientific">Entomoneis paludosa</name>
    <dbReference type="NCBI Taxonomy" id="265537"/>
    <lineage>
        <taxon>Eukaryota</taxon>
        <taxon>Sar</taxon>
        <taxon>Stramenopiles</taxon>
        <taxon>Ochrophyta</taxon>
        <taxon>Bacillariophyta</taxon>
        <taxon>Bacillariophyceae</taxon>
        <taxon>Bacillariophycidae</taxon>
        <taxon>Entomoneidaceae</taxon>
        <taxon>Entomoneis</taxon>
    </lineage>
</organism>
<sequence length="182" mass="19566">MAAAFSPIENTQIEICMEPESTAGGSYSVLVHGDDASQVESVIAVNTRPQFASSAYDGSNRKEQSSQNRRADALRCKSPIPDQRRPGRRRGRSRRSSPEQGDIQPSRSTASDTGSVCSSASGRVVRTRRAAPPSMVLATSSSKSRQPTTGTQKPNLVSSRIRRSKVLPTAAVSRSQKKGHIL</sequence>
<accession>A0A7S2YFG9</accession>
<feature type="compositionally biased region" description="Polar residues" evidence="1">
    <location>
        <begin position="103"/>
        <end position="121"/>
    </location>
</feature>
<feature type="compositionally biased region" description="Basic residues" evidence="1">
    <location>
        <begin position="86"/>
        <end position="95"/>
    </location>
</feature>
<dbReference type="AlphaFoldDB" id="A0A7S2YFG9"/>
<feature type="region of interest" description="Disordered" evidence="1">
    <location>
        <begin position="48"/>
        <end position="182"/>
    </location>
</feature>
<evidence type="ECO:0000256" key="1">
    <source>
        <dbReference type="SAM" id="MobiDB-lite"/>
    </source>
</evidence>
<gene>
    <name evidence="2" type="ORF">APAL1065_LOCUS15409</name>
</gene>
<evidence type="ECO:0000313" key="2">
    <source>
        <dbReference type="EMBL" id="CAD9973361.1"/>
    </source>
</evidence>
<protein>
    <submittedName>
        <fullName evidence="2">Uncharacterized protein</fullName>
    </submittedName>
</protein>
<proteinExistence type="predicted"/>
<feature type="compositionally biased region" description="Polar residues" evidence="1">
    <location>
        <begin position="48"/>
        <end position="57"/>
    </location>
</feature>
<name>A0A7S2YFG9_9STRA</name>
<feature type="compositionally biased region" description="Basic and acidic residues" evidence="1">
    <location>
        <begin position="59"/>
        <end position="75"/>
    </location>
</feature>